<dbReference type="AlphaFoldDB" id="A0A974NJH8"/>
<dbReference type="Proteomes" id="UP000595254">
    <property type="component" value="Chromosome"/>
</dbReference>
<evidence type="ECO:0000313" key="1">
    <source>
        <dbReference type="EMBL" id="QQS98732.1"/>
    </source>
</evidence>
<organism evidence="1 2">
    <name type="scientific">Peribacillus psychrosaccharolyticus</name>
    <name type="common">Bacillus psychrosaccharolyticus</name>
    <dbReference type="NCBI Taxonomy" id="1407"/>
    <lineage>
        <taxon>Bacteria</taxon>
        <taxon>Bacillati</taxon>
        <taxon>Bacillota</taxon>
        <taxon>Bacilli</taxon>
        <taxon>Bacillales</taxon>
        <taxon>Bacillaceae</taxon>
        <taxon>Peribacillus</taxon>
    </lineage>
</organism>
<protein>
    <submittedName>
        <fullName evidence="1">Uncharacterized protein</fullName>
    </submittedName>
</protein>
<sequence length="134" mass="15916">MKDNKTRQQFIEMRAKGISFDRIAKELKTAKSTLIEWSKTYLIEIENLKAIELEALQQQFFVTKEARIELLGKQMERIKEELENRDFSHVPTDKLLDCYSKALNQLKQEEMEIIFKRKPETRDIIAPTLVSWKP</sequence>
<accession>A0A974NJH8</accession>
<dbReference type="KEGG" id="ppsr:I6J18_13595"/>
<keyword evidence="2" id="KW-1185">Reference proteome</keyword>
<name>A0A974NJH8_PERPY</name>
<reference evidence="1 2" key="1">
    <citation type="submission" date="2021-01" db="EMBL/GenBank/DDBJ databases">
        <title>FDA dAtabase for Regulatory Grade micrObial Sequences (FDA-ARGOS): Supporting development and validation of Infectious Disease Dx tests.</title>
        <authorList>
            <person name="Nelson B."/>
            <person name="Plummer A."/>
            <person name="Tallon L."/>
            <person name="Sadzewicz L."/>
            <person name="Zhao X."/>
            <person name="Boylan J."/>
            <person name="Ott S."/>
            <person name="Bowen H."/>
            <person name="Vavikolanu K."/>
            <person name="Mehta A."/>
            <person name="Aluvathingal J."/>
            <person name="Nadendla S."/>
            <person name="Myers T."/>
            <person name="Yan Y."/>
            <person name="Sichtig H."/>
        </authorList>
    </citation>
    <scope>NUCLEOTIDE SEQUENCE [LARGE SCALE GENOMIC DNA]</scope>
    <source>
        <strain evidence="1 2">FDAARGOS_1161</strain>
    </source>
</reference>
<proteinExistence type="predicted"/>
<dbReference type="RefSeq" id="WP_040372591.1">
    <property type="nucleotide sequence ID" value="NZ_CP068053.1"/>
</dbReference>
<gene>
    <name evidence="1" type="ORF">I6J18_13595</name>
</gene>
<dbReference type="EMBL" id="CP068053">
    <property type="protein sequence ID" value="QQS98732.1"/>
    <property type="molecule type" value="Genomic_DNA"/>
</dbReference>
<evidence type="ECO:0000313" key="2">
    <source>
        <dbReference type="Proteomes" id="UP000595254"/>
    </source>
</evidence>